<feature type="transmembrane region" description="Helical" evidence="1">
    <location>
        <begin position="63"/>
        <end position="83"/>
    </location>
</feature>
<dbReference type="AlphaFoldDB" id="A0A5Q5AX43"/>
<dbReference type="Pfam" id="PF01757">
    <property type="entry name" value="Acyl_transf_3"/>
    <property type="match status" value="1"/>
</dbReference>
<feature type="transmembrane region" description="Helical" evidence="1">
    <location>
        <begin position="160"/>
        <end position="183"/>
    </location>
</feature>
<sequence>MRGSMERSSSIDVLKVILFLSVVLGHINTPFHNYIYAFHIPAFFFLSGFLMKRKTLSDVKLDFVKLIIPFVVFSIFGLIVEFLKCLMLRRDFPELSSMLYDVYINFDSTVPYYGFVLWFLPILFLSKLISRCLLIRIDSILMLSLISFIMLFFYVDYKYYLPSLFGIDKVLVAVPFVLFGFVYRELRLNKSWLSFSISISFVGLCILYSSIPYFDIGSSTVVYAGVSILFPIFLVTALLSIFEILEGKLSLPSQFLALCGSFSMLFFVFHPYTNNIAYLVANFWGANYWLFKFILSVLFLSLFCVIKVRKRNLVVFKYV</sequence>
<keyword evidence="1" id="KW-0472">Membrane</keyword>
<feature type="transmembrane region" description="Helical" evidence="1">
    <location>
        <begin position="289"/>
        <end position="308"/>
    </location>
</feature>
<feature type="transmembrane region" description="Helical" evidence="1">
    <location>
        <begin position="249"/>
        <end position="269"/>
    </location>
</feature>
<reference evidence="3" key="1">
    <citation type="journal article" date="2019" name="Int. J. Food Microbiol.">
        <title>Developing a novel molecular serotyping system based on capsular polysaccharide synthesis gene clusters of Vibrio parahaemolyticus.</title>
        <authorList>
            <person name="Pang Y."/>
            <person name="Guo X."/>
            <person name="Tian X."/>
            <person name="Liu F."/>
            <person name="Wang L."/>
            <person name="Wu J."/>
            <person name="Zhang S."/>
            <person name="Li S."/>
            <person name="Liu B."/>
        </authorList>
    </citation>
    <scope>NUCLEOTIDE SEQUENCE</scope>
    <source>
        <strain evidence="3">G3490</strain>
    </source>
</reference>
<name>A0A5Q5AX43_VIBPH</name>
<keyword evidence="1" id="KW-0812">Transmembrane</keyword>
<dbReference type="RefSeq" id="WP_079852924.1">
    <property type="nucleotide sequence ID" value="NZ_CP127846.1"/>
</dbReference>
<dbReference type="PANTHER" id="PTHR37312">
    <property type="entry name" value="MEMBRANE-BOUND ACYLTRANSFERASE YKRP-RELATED"/>
    <property type="match status" value="1"/>
</dbReference>
<feature type="transmembrane region" description="Helical" evidence="1">
    <location>
        <begin position="34"/>
        <end position="51"/>
    </location>
</feature>
<dbReference type="GO" id="GO:0016747">
    <property type="term" value="F:acyltransferase activity, transferring groups other than amino-acyl groups"/>
    <property type="evidence" value="ECO:0007669"/>
    <property type="project" value="InterPro"/>
</dbReference>
<dbReference type="InterPro" id="IPR052734">
    <property type="entry name" value="Nod_factor_acetyltransferase"/>
</dbReference>
<organism evidence="3">
    <name type="scientific">Vibrio parahaemolyticus</name>
    <dbReference type="NCBI Taxonomy" id="670"/>
    <lineage>
        <taxon>Bacteria</taxon>
        <taxon>Pseudomonadati</taxon>
        <taxon>Pseudomonadota</taxon>
        <taxon>Gammaproteobacteria</taxon>
        <taxon>Vibrionales</taxon>
        <taxon>Vibrionaceae</taxon>
        <taxon>Vibrio</taxon>
    </lineage>
</organism>
<feature type="transmembrane region" description="Helical" evidence="1">
    <location>
        <begin position="12"/>
        <end position="28"/>
    </location>
</feature>
<feature type="transmembrane region" description="Helical" evidence="1">
    <location>
        <begin position="195"/>
        <end position="214"/>
    </location>
</feature>
<dbReference type="InterPro" id="IPR002656">
    <property type="entry name" value="Acyl_transf_3_dom"/>
</dbReference>
<evidence type="ECO:0000256" key="1">
    <source>
        <dbReference type="SAM" id="Phobius"/>
    </source>
</evidence>
<evidence type="ECO:0000313" key="3">
    <source>
        <dbReference type="EMBL" id="QEQ70762.1"/>
    </source>
</evidence>
<accession>A0A5Q5AX43</accession>
<protein>
    <submittedName>
        <fullName evidence="3">GumG</fullName>
    </submittedName>
</protein>
<feature type="domain" description="Acyltransferase 3" evidence="2">
    <location>
        <begin position="10"/>
        <end position="304"/>
    </location>
</feature>
<feature type="transmembrane region" description="Helical" evidence="1">
    <location>
        <begin position="133"/>
        <end position="154"/>
    </location>
</feature>
<proteinExistence type="predicted"/>
<feature type="transmembrane region" description="Helical" evidence="1">
    <location>
        <begin position="103"/>
        <end position="126"/>
    </location>
</feature>
<dbReference type="PANTHER" id="PTHR37312:SF1">
    <property type="entry name" value="MEMBRANE-BOUND ACYLTRANSFERASE YKRP-RELATED"/>
    <property type="match status" value="1"/>
</dbReference>
<feature type="transmembrane region" description="Helical" evidence="1">
    <location>
        <begin position="220"/>
        <end position="242"/>
    </location>
</feature>
<keyword evidence="1" id="KW-1133">Transmembrane helix</keyword>
<evidence type="ECO:0000259" key="2">
    <source>
        <dbReference type="Pfam" id="PF01757"/>
    </source>
</evidence>
<dbReference type="EMBL" id="MK455083">
    <property type="protein sequence ID" value="QEQ70762.1"/>
    <property type="molecule type" value="Genomic_DNA"/>
</dbReference>